<sequence length="428" mass="48960">MLCSYHISEHMTIQVKHSLKRMRLVTHTPDPYTKRRILLEINQLKQKANEDILMIVKYTNGLIVNLQKYSVKHILQLRSFIRCCNTVVRGISEISEIPSKDFYNPLERALMMDSIEDLISKLRGPKLDFSSVKVDFLSYTLPTFPHALFNYSYFSGGFNSKREITITPLERTITNTDINWGGRFLSVGPNIILYTGGKSNFRFCCLINIETKEKTIMPEMQNGRRWHAMTWIHGHPAVIGGSSKSKALDKRIESILSNAYCESLDEKNNNKATKYKILTSVEVLINNRWVVYPSVNIGRSNATAVCNHKNVYVIGGNNPKRVEAIEKFIGTSWKILKIKLPLPADSIGVLCTGNDLLLVGGQVRYNIAVDKSFYYDTKCKNFLVADCIEDKCHFFQNNWCIEGNKIRGLRIRSSGEVQEVQISYRLKI</sequence>
<evidence type="ECO:0000313" key="1">
    <source>
        <dbReference type="EMBL" id="OMJ65529.1"/>
    </source>
</evidence>
<dbReference type="InterPro" id="IPR015915">
    <property type="entry name" value="Kelch-typ_b-propeller"/>
</dbReference>
<dbReference type="EMBL" id="MPUH01002079">
    <property type="protein sequence ID" value="OMJ65529.1"/>
    <property type="molecule type" value="Genomic_DNA"/>
</dbReference>
<dbReference type="Gene3D" id="2.120.10.80">
    <property type="entry name" value="Kelch-type beta propeller"/>
    <property type="match status" value="1"/>
</dbReference>
<dbReference type="EMBL" id="MPUH01002057">
    <property type="protein sequence ID" value="OMJ65567.1"/>
    <property type="molecule type" value="Genomic_DNA"/>
</dbReference>
<name>A0A1R2AM18_9CILI</name>
<dbReference type="Proteomes" id="UP000187209">
    <property type="component" value="Unassembled WGS sequence"/>
</dbReference>
<comment type="caution">
    <text evidence="2">The sequence shown here is derived from an EMBL/GenBank/DDBJ whole genome shotgun (WGS) entry which is preliminary data.</text>
</comment>
<evidence type="ECO:0000313" key="2">
    <source>
        <dbReference type="EMBL" id="OMJ65567.1"/>
    </source>
</evidence>
<proteinExistence type="predicted"/>
<evidence type="ECO:0000313" key="3">
    <source>
        <dbReference type="Proteomes" id="UP000187209"/>
    </source>
</evidence>
<dbReference type="OrthoDB" id="45365at2759"/>
<gene>
    <name evidence="2" type="ORF">SteCoe_37983</name>
    <name evidence="1" type="ORF">SteCoe_38052</name>
</gene>
<protein>
    <submittedName>
        <fullName evidence="2">Uncharacterized protein</fullName>
    </submittedName>
</protein>
<keyword evidence="3" id="KW-1185">Reference proteome</keyword>
<dbReference type="AlphaFoldDB" id="A0A1R2AM18"/>
<organism evidence="2 3">
    <name type="scientific">Stentor coeruleus</name>
    <dbReference type="NCBI Taxonomy" id="5963"/>
    <lineage>
        <taxon>Eukaryota</taxon>
        <taxon>Sar</taxon>
        <taxon>Alveolata</taxon>
        <taxon>Ciliophora</taxon>
        <taxon>Postciliodesmatophora</taxon>
        <taxon>Heterotrichea</taxon>
        <taxon>Heterotrichida</taxon>
        <taxon>Stentoridae</taxon>
        <taxon>Stentor</taxon>
    </lineage>
</organism>
<dbReference type="SUPFAM" id="SSF117281">
    <property type="entry name" value="Kelch motif"/>
    <property type="match status" value="1"/>
</dbReference>
<accession>A0A1R2AM18</accession>
<reference evidence="2 3" key="1">
    <citation type="submission" date="2016-11" db="EMBL/GenBank/DDBJ databases">
        <title>The macronuclear genome of Stentor coeruleus: a giant cell with tiny introns.</title>
        <authorList>
            <person name="Slabodnick M."/>
            <person name="Ruby J.G."/>
            <person name="Reiff S.B."/>
            <person name="Swart E.C."/>
            <person name="Gosai S."/>
            <person name="Prabakaran S."/>
            <person name="Witkowska E."/>
            <person name="Larue G.E."/>
            <person name="Fisher S."/>
            <person name="Freeman R.M."/>
            <person name="Gunawardena J."/>
            <person name="Chu W."/>
            <person name="Stover N.A."/>
            <person name="Gregory B.D."/>
            <person name="Nowacki M."/>
            <person name="Derisi J."/>
            <person name="Roy S.W."/>
            <person name="Marshall W.F."/>
            <person name="Sood P."/>
        </authorList>
    </citation>
    <scope>NUCLEOTIDE SEQUENCE [LARGE SCALE GENOMIC DNA]</scope>
    <source>
        <strain evidence="2">WM001</strain>
    </source>
</reference>